<proteinExistence type="inferred from homology"/>
<evidence type="ECO:0000256" key="5">
    <source>
        <dbReference type="NCBIfam" id="TIGR00205"/>
    </source>
</evidence>
<keyword evidence="7" id="KW-0966">Cell projection</keyword>
<dbReference type="GO" id="GO:0009425">
    <property type="term" value="C:bacterial-type flagellum basal body"/>
    <property type="evidence" value="ECO:0007669"/>
    <property type="project" value="UniProtKB-SubCell"/>
</dbReference>
<dbReference type="RefSeq" id="WP_073338982.1">
    <property type="nucleotide sequence ID" value="NZ_FQXM01000015.1"/>
</dbReference>
<keyword evidence="7" id="KW-0282">Flagellum</keyword>
<evidence type="ECO:0000256" key="1">
    <source>
        <dbReference type="ARBA" id="ARBA00004117"/>
    </source>
</evidence>
<dbReference type="GO" id="GO:0071973">
    <property type="term" value="P:bacterial-type flagellum-dependent cell motility"/>
    <property type="evidence" value="ECO:0007669"/>
    <property type="project" value="InterPro"/>
</dbReference>
<dbReference type="HAMAP" id="MF_00724">
    <property type="entry name" value="FliE"/>
    <property type="match status" value="1"/>
</dbReference>
<dbReference type="InterPro" id="IPR001624">
    <property type="entry name" value="FliE"/>
</dbReference>
<dbReference type="EMBL" id="FQXM01000015">
    <property type="protein sequence ID" value="SHH83564.1"/>
    <property type="molecule type" value="Genomic_DNA"/>
</dbReference>
<comment type="similarity">
    <text evidence="2 4">Belongs to the FliE family.</text>
</comment>
<keyword evidence="6" id="KW-0175">Coiled coil</keyword>
<dbReference type="STRING" id="1121316.SAMN02745207_02736"/>
<keyword evidence="3 4" id="KW-0975">Bacterial flagellum</keyword>
<accession>A0A1M5W8R1</accession>
<reference evidence="7 8" key="1">
    <citation type="submission" date="2016-11" db="EMBL/GenBank/DDBJ databases">
        <authorList>
            <person name="Jaros S."/>
            <person name="Januszkiewicz K."/>
            <person name="Wedrychowicz H."/>
        </authorList>
    </citation>
    <scope>NUCLEOTIDE SEQUENCE [LARGE SCALE GENOMIC DNA]</scope>
    <source>
        <strain evidence="7 8">DSM 8605</strain>
    </source>
</reference>
<evidence type="ECO:0000256" key="2">
    <source>
        <dbReference type="ARBA" id="ARBA00009272"/>
    </source>
</evidence>
<dbReference type="Proteomes" id="UP000184447">
    <property type="component" value="Unassembled WGS sequence"/>
</dbReference>
<keyword evidence="8" id="KW-1185">Reference proteome</keyword>
<gene>
    <name evidence="4" type="primary">fliE</name>
    <name evidence="7" type="ORF">SAMN02745207_02736</name>
</gene>
<comment type="subcellular location">
    <subcellularLocation>
        <location evidence="1 4">Bacterial flagellum basal body</location>
    </subcellularLocation>
</comment>
<dbReference type="Pfam" id="PF02049">
    <property type="entry name" value="FliE"/>
    <property type="match status" value="1"/>
</dbReference>
<protein>
    <recommendedName>
        <fullName evidence="4 5">Flagellar hook-basal body complex protein FliE</fullName>
    </recommendedName>
</protein>
<dbReference type="PANTHER" id="PTHR34653">
    <property type="match status" value="1"/>
</dbReference>
<evidence type="ECO:0000256" key="6">
    <source>
        <dbReference type="SAM" id="Coils"/>
    </source>
</evidence>
<dbReference type="PRINTS" id="PR01006">
    <property type="entry name" value="FLGHOOKFLIE"/>
</dbReference>
<evidence type="ECO:0000313" key="7">
    <source>
        <dbReference type="EMBL" id="SHH83564.1"/>
    </source>
</evidence>
<feature type="coiled-coil region" evidence="6">
    <location>
        <begin position="30"/>
        <end position="57"/>
    </location>
</feature>
<sequence>MKINNLMGNINLLDSNKQTEKNSVSFGEVLNNQLKNLEDLQSTADNLTEKMVTGEVQDLSKVMIATEEATIALQMTVQIRNKVVEAYQEVSRMQL</sequence>
<dbReference type="AlphaFoldDB" id="A0A1M5W8R1"/>
<evidence type="ECO:0000256" key="4">
    <source>
        <dbReference type="HAMAP-Rule" id="MF_00724"/>
    </source>
</evidence>
<evidence type="ECO:0000256" key="3">
    <source>
        <dbReference type="ARBA" id="ARBA00023143"/>
    </source>
</evidence>
<name>A0A1M5W8R1_9CLOT</name>
<keyword evidence="7" id="KW-0969">Cilium</keyword>
<evidence type="ECO:0000313" key="8">
    <source>
        <dbReference type="Proteomes" id="UP000184447"/>
    </source>
</evidence>
<dbReference type="OrthoDB" id="9812413at2"/>
<dbReference type="GO" id="GO:0005198">
    <property type="term" value="F:structural molecule activity"/>
    <property type="evidence" value="ECO:0007669"/>
    <property type="project" value="UniProtKB-UniRule"/>
</dbReference>
<dbReference type="NCBIfam" id="TIGR00205">
    <property type="entry name" value="fliE"/>
    <property type="match status" value="1"/>
</dbReference>
<dbReference type="PANTHER" id="PTHR34653:SF1">
    <property type="entry name" value="FLAGELLAR HOOK-BASAL BODY COMPLEX PROTEIN FLIE"/>
    <property type="match status" value="1"/>
</dbReference>
<dbReference type="GO" id="GO:0003774">
    <property type="term" value="F:cytoskeletal motor activity"/>
    <property type="evidence" value="ECO:0007669"/>
    <property type="project" value="InterPro"/>
</dbReference>
<organism evidence="7 8">
    <name type="scientific">Clostridium grantii DSM 8605</name>
    <dbReference type="NCBI Taxonomy" id="1121316"/>
    <lineage>
        <taxon>Bacteria</taxon>
        <taxon>Bacillati</taxon>
        <taxon>Bacillota</taxon>
        <taxon>Clostridia</taxon>
        <taxon>Eubacteriales</taxon>
        <taxon>Clostridiaceae</taxon>
        <taxon>Clostridium</taxon>
    </lineage>
</organism>